<gene>
    <name evidence="1" type="ORF">H8S67_17100</name>
</gene>
<organism evidence="1 2">
    <name type="scientific">Bacteroides difficilis</name>
    <dbReference type="NCBI Taxonomy" id="2763021"/>
    <lineage>
        <taxon>Bacteria</taxon>
        <taxon>Pseudomonadati</taxon>
        <taxon>Bacteroidota</taxon>
        <taxon>Bacteroidia</taxon>
        <taxon>Bacteroidales</taxon>
        <taxon>Bacteroidaceae</taxon>
        <taxon>Bacteroides</taxon>
    </lineage>
</organism>
<name>A0ABR7CF04_9BACE</name>
<protein>
    <submittedName>
        <fullName evidence="1">Uncharacterized protein</fullName>
    </submittedName>
</protein>
<dbReference type="RefSeq" id="WP_186968131.1">
    <property type="nucleotide sequence ID" value="NZ_JACOOE010000009.1"/>
</dbReference>
<comment type="caution">
    <text evidence="1">The sequence shown here is derived from an EMBL/GenBank/DDBJ whole genome shotgun (WGS) entry which is preliminary data.</text>
</comment>
<sequence length="331" mass="37902">MNFNIVKNQVKRLGFVYNGVHHIYTFYLSCLKNWKRFKCRERIYSYGDDNPDKTFYVIGVNHTSAGLFAIVKSIGCHVIYAIQKGYIPVIDMQNFRSQLNDGVNEGNAWEAYYKQPCNYGLGDIKHSKNIVVSSSLPYPDGVEIGFDTTLDKNSYDKYHDLFKQYIVPNVAVATYADMKYANVIADKKQVLGVLCRGTDYTENKPVGHSIQPSPLQAIDKVREVMAEQGFEYVFLATEDKKIFDHFKHEFGDKLLFSGQKLYDGMNGKKYLSEIPVSCSAEKWQNIVDYYATIYILSKCDGLVAGLTCGSICSYFMTDGYEYVYFWNLGKY</sequence>
<dbReference type="EMBL" id="JACOOE010000009">
    <property type="protein sequence ID" value="MBC5606371.1"/>
    <property type="molecule type" value="Genomic_DNA"/>
</dbReference>
<keyword evidence="2" id="KW-1185">Reference proteome</keyword>
<evidence type="ECO:0000313" key="1">
    <source>
        <dbReference type="EMBL" id="MBC5606371.1"/>
    </source>
</evidence>
<reference evidence="1 2" key="1">
    <citation type="submission" date="2020-08" db="EMBL/GenBank/DDBJ databases">
        <title>Genome public.</title>
        <authorList>
            <person name="Liu C."/>
            <person name="Sun Q."/>
        </authorList>
    </citation>
    <scope>NUCLEOTIDE SEQUENCE [LARGE SCALE GENOMIC DNA]</scope>
    <source>
        <strain evidence="1 2">M27</strain>
    </source>
</reference>
<dbReference type="Gene3D" id="3.40.50.11350">
    <property type="match status" value="1"/>
</dbReference>
<accession>A0ABR7CF04</accession>
<dbReference type="Proteomes" id="UP000600600">
    <property type="component" value="Unassembled WGS sequence"/>
</dbReference>
<proteinExistence type="predicted"/>
<evidence type="ECO:0000313" key="2">
    <source>
        <dbReference type="Proteomes" id="UP000600600"/>
    </source>
</evidence>